<protein>
    <submittedName>
        <fullName evidence="2">Uncharacterized protein</fullName>
    </submittedName>
</protein>
<evidence type="ECO:0000313" key="2">
    <source>
        <dbReference type="EMBL" id="CAA9504916.1"/>
    </source>
</evidence>
<dbReference type="EMBL" id="CADCVO010000392">
    <property type="protein sequence ID" value="CAA9504916.1"/>
    <property type="molecule type" value="Genomic_DNA"/>
</dbReference>
<sequence length="114" mass="12841">MDTRHASAYLDERPVGEPPVFMEERRSTTNDGGIEPPSVPDGTFVKVRPDQHPLGRACEVAVYFQDYHRSSSKLGRFGKIVGIDAEGGEYLVMLDNFECLAVPMRRVEWRKVAT</sequence>
<feature type="compositionally biased region" description="Basic and acidic residues" evidence="1">
    <location>
        <begin position="1"/>
        <end position="15"/>
    </location>
</feature>
<name>A0A6J4STP8_9ACTN</name>
<feature type="region of interest" description="Disordered" evidence="1">
    <location>
        <begin position="1"/>
        <end position="42"/>
    </location>
</feature>
<evidence type="ECO:0000256" key="1">
    <source>
        <dbReference type="SAM" id="MobiDB-lite"/>
    </source>
</evidence>
<proteinExistence type="predicted"/>
<organism evidence="2">
    <name type="scientific">uncultured Solirubrobacteraceae bacterium</name>
    <dbReference type="NCBI Taxonomy" id="1162706"/>
    <lineage>
        <taxon>Bacteria</taxon>
        <taxon>Bacillati</taxon>
        <taxon>Actinomycetota</taxon>
        <taxon>Thermoleophilia</taxon>
        <taxon>Solirubrobacterales</taxon>
        <taxon>Solirubrobacteraceae</taxon>
        <taxon>environmental samples</taxon>
    </lineage>
</organism>
<gene>
    <name evidence="2" type="ORF">AVDCRST_MAG13-2474</name>
</gene>
<dbReference type="AlphaFoldDB" id="A0A6J4STP8"/>
<reference evidence="2" key="1">
    <citation type="submission" date="2020-02" db="EMBL/GenBank/DDBJ databases">
        <authorList>
            <person name="Meier V. D."/>
        </authorList>
    </citation>
    <scope>NUCLEOTIDE SEQUENCE</scope>
    <source>
        <strain evidence="2">AVDCRST_MAG13</strain>
    </source>
</reference>
<accession>A0A6J4STP8</accession>